<sequence>MFIAPLVPVDGKEKGRLSSSVTMEKPALNMTFVPNEVGRHYCDLETGATRYVTLLGRRCAHHNETWVAIISSLVGLLLKSNSRNKMLFFEKAVGFYEGNYFTYPRYTIASVY</sequence>
<dbReference type="AlphaFoldDB" id="A0A1Y0B372"/>
<protein>
    <submittedName>
        <fullName evidence="1">Uncharacterized protein</fullName>
    </submittedName>
</protein>
<keyword evidence="1" id="KW-0496">Mitochondrion</keyword>
<name>A0A1Y0B372_9LAMI</name>
<dbReference type="EMBL" id="KY774314">
    <property type="protein sequence ID" value="ART31833.1"/>
    <property type="molecule type" value="Genomic_DNA"/>
</dbReference>
<reference evidence="1" key="1">
    <citation type="submission" date="2017-03" db="EMBL/GenBank/DDBJ databases">
        <title>The mitochondrial genome of the carnivorous plant Utricularia reniformis (Lentibulariaceae): structure, comparative analysis and evolutionary landmarks.</title>
        <authorList>
            <person name="Silva S.R."/>
            <person name="Alvarenga D.O."/>
            <person name="Michael T.P."/>
            <person name="Miranda V.F.O."/>
            <person name="Varani A.M."/>
        </authorList>
    </citation>
    <scope>NUCLEOTIDE SEQUENCE</scope>
</reference>
<gene>
    <name evidence="1" type="ORF">AEK19_MT1649</name>
</gene>
<geneLocation type="mitochondrion" evidence="1"/>
<organism evidence="1">
    <name type="scientific">Utricularia reniformis</name>
    <dbReference type="NCBI Taxonomy" id="192314"/>
    <lineage>
        <taxon>Eukaryota</taxon>
        <taxon>Viridiplantae</taxon>
        <taxon>Streptophyta</taxon>
        <taxon>Embryophyta</taxon>
        <taxon>Tracheophyta</taxon>
        <taxon>Spermatophyta</taxon>
        <taxon>Magnoliopsida</taxon>
        <taxon>eudicotyledons</taxon>
        <taxon>Gunneridae</taxon>
        <taxon>Pentapetalae</taxon>
        <taxon>asterids</taxon>
        <taxon>lamiids</taxon>
        <taxon>Lamiales</taxon>
        <taxon>Lentibulariaceae</taxon>
        <taxon>Utricularia</taxon>
    </lineage>
</organism>
<proteinExistence type="predicted"/>
<accession>A0A1Y0B372</accession>
<evidence type="ECO:0000313" key="1">
    <source>
        <dbReference type="EMBL" id="ART31833.1"/>
    </source>
</evidence>